<dbReference type="Pfam" id="PF19289">
    <property type="entry name" value="PmbA_TldD_3rd"/>
    <property type="match status" value="1"/>
</dbReference>
<comment type="similarity">
    <text evidence="1">Belongs to the peptidase U62 family.</text>
</comment>
<dbReference type="SUPFAM" id="SSF111283">
    <property type="entry name" value="Putative modulator of DNA gyrase, PmbA/TldD"/>
    <property type="match status" value="1"/>
</dbReference>
<feature type="non-terminal residue" evidence="3">
    <location>
        <position position="1"/>
    </location>
</feature>
<name>X0RJR1_9ZZZZ</name>
<dbReference type="EMBL" id="BARS01003839">
    <property type="protein sequence ID" value="GAF69018.1"/>
    <property type="molecule type" value="Genomic_DNA"/>
</dbReference>
<dbReference type="InterPro" id="IPR045569">
    <property type="entry name" value="Metalloprtase-TldD/E_C"/>
</dbReference>
<comment type="caution">
    <text evidence="3">The sequence shown here is derived from an EMBL/GenBank/DDBJ whole genome shotgun (WGS) entry which is preliminary data.</text>
</comment>
<evidence type="ECO:0000313" key="3">
    <source>
        <dbReference type="EMBL" id="GAF69018.1"/>
    </source>
</evidence>
<feature type="domain" description="Metalloprotease TldD/E C-terminal" evidence="2">
    <location>
        <begin position="82"/>
        <end position="278"/>
    </location>
</feature>
<reference evidence="3" key="1">
    <citation type="journal article" date="2014" name="Front. Microbiol.">
        <title>High frequency of phylogenetically diverse reductive dehalogenase-homologous genes in deep subseafloor sedimentary metagenomes.</title>
        <authorList>
            <person name="Kawai M."/>
            <person name="Futagami T."/>
            <person name="Toyoda A."/>
            <person name="Takaki Y."/>
            <person name="Nishi S."/>
            <person name="Hori S."/>
            <person name="Arai W."/>
            <person name="Tsubouchi T."/>
            <person name="Morono Y."/>
            <person name="Uchiyama I."/>
            <person name="Ito T."/>
            <person name="Fujiyama A."/>
            <person name="Inagaki F."/>
            <person name="Takami H."/>
        </authorList>
    </citation>
    <scope>NUCLEOTIDE SEQUENCE</scope>
    <source>
        <strain evidence="3">Expedition CK06-06</strain>
    </source>
</reference>
<protein>
    <recommendedName>
        <fullName evidence="2">Metalloprotease TldD/E C-terminal domain-containing protein</fullName>
    </recommendedName>
</protein>
<dbReference type="GO" id="GO:0008237">
    <property type="term" value="F:metallopeptidase activity"/>
    <property type="evidence" value="ECO:0007669"/>
    <property type="project" value="InterPro"/>
</dbReference>
<dbReference type="PANTHER" id="PTHR30624:SF10">
    <property type="entry name" value="CONSERVED PROTEIN"/>
    <property type="match status" value="1"/>
</dbReference>
<dbReference type="AlphaFoldDB" id="X0RJR1"/>
<organism evidence="3">
    <name type="scientific">marine sediment metagenome</name>
    <dbReference type="NCBI Taxonomy" id="412755"/>
    <lineage>
        <taxon>unclassified sequences</taxon>
        <taxon>metagenomes</taxon>
        <taxon>ecological metagenomes</taxon>
    </lineage>
</organism>
<dbReference type="InterPro" id="IPR036059">
    <property type="entry name" value="TldD/PmbA_sf"/>
</dbReference>
<dbReference type="GO" id="GO:0006508">
    <property type="term" value="P:proteolysis"/>
    <property type="evidence" value="ECO:0007669"/>
    <property type="project" value="InterPro"/>
</dbReference>
<dbReference type="PANTHER" id="PTHR30624">
    <property type="entry name" value="UNCHARACTERIZED PROTEIN TLDD AND PMBA"/>
    <property type="match status" value="1"/>
</dbReference>
<gene>
    <name evidence="3" type="ORF">S01H1_07442</name>
</gene>
<accession>X0RJR1</accession>
<evidence type="ECO:0000259" key="2">
    <source>
        <dbReference type="Pfam" id="PF19289"/>
    </source>
</evidence>
<sequence>QTRLQSGGMIQALAEGEGEVQRRSYPSSLDGDNANRGWEFIEDLDFTGNARQTAEEAAALLTADPCPSKVTTLLLEGSQLALQVHESCGHPTELDRVFGSERSYAGTSFLTPDKLGSLRYGSDRVNLYADATLPGGLGSFGYDDEGVPAQRVDLVREGIFCGYLSSREAAHRLGLTSGGAMRASGWNRIPLIRMTNINLAPGTSSLEKMIRETEDGIYAATTKSWSIDDLRLNFQFATEIAWEIKHGQLGRMFRNTTYQGITPEFWGNCDAIAGPDEWHAWGLTSCGKGEPAQGMWVGHGVAPARFRNVRIGI</sequence>
<dbReference type="InterPro" id="IPR051463">
    <property type="entry name" value="Peptidase_U62_metallo"/>
</dbReference>
<evidence type="ECO:0000256" key="1">
    <source>
        <dbReference type="ARBA" id="ARBA00005836"/>
    </source>
</evidence>
<proteinExistence type="inferred from homology"/>
<dbReference type="GO" id="GO:0005829">
    <property type="term" value="C:cytosol"/>
    <property type="evidence" value="ECO:0007669"/>
    <property type="project" value="TreeGrafter"/>
</dbReference>